<gene>
    <name evidence="11" type="ORF">SAMN02745220_02751</name>
</gene>
<proteinExistence type="inferred from homology"/>
<feature type="transmembrane region" description="Helical" evidence="9">
    <location>
        <begin position="53"/>
        <end position="69"/>
    </location>
</feature>
<evidence type="ECO:0000256" key="1">
    <source>
        <dbReference type="ARBA" id="ARBA00004429"/>
    </source>
</evidence>
<dbReference type="STRING" id="1121416.SAMN02745220_02751"/>
<protein>
    <submittedName>
        <fullName evidence="11">TRAP-type mannitol/chloroaromatic compound transport system, small permease component</fullName>
    </submittedName>
</protein>
<evidence type="ECO:0000256" key="8">
    <source>
        <dbReference type="ARBA" id="ARBA00038436"/>
    </source>
</evidence>
<dbReference type="GO" id="GO:0005886">
    <property type="term" value="C:plasma membrane"/>
    <property type="evidence" value="ECO:0007669"/>
    <property type="project" value="UniProtKB-SubCell"/>
</dbReference>
<comment type="similarity">
    <text evidence="8">Belongs to the TRAP transporter small permease family.</text>
</comment>
<dbReference type="Pfam" id="PF04290">
    <property type="entry name" value="DctQ"/>
    <property type="match status" value="1"/>
</dbReference>
<evidence type="ECO:0000256" key="9">
    <source>
        <dbReference type="SAM" id="Phobius"/>
    </source>
</evidence>
<evidence type="ECO:0000256" key="4">
    <source>
        <dbReference type="ARBA" id="ARBA00022519"/>
    </source>
</evidence>
<dbReference type="InterPro" id="IPR055348">
    <property type="entry name" value="DctQ"/>
</dbReference>
<evidence type="ECO:0000256" key="2">
    <source>
        <dbReference type="ARBA" id="ARBA00022448"/>
    </source>
</evidence>
<keyword evidence="6 9" id="KW-1133">Transmembrane helix</keyword>
<evidence type="ECO:0000256" key="3">
    <source>
        <dbReference type="ARBA" id="ARBA00022475"/>
    </source>
</evidence>
<dbReference type="OrthoDB" id="9795655at2"/>
<evidence type="ECO:0000256" key="5">
    <source>
        <dbReference type="ARBA" id="ARBA00022692"/>
    </source>
</evidence>
<dbReference type="Proteomes" id="UP000184603">
    <property type="component" value="Unassembled WGS sequence"/>
</dbReference>
<sequence>MLIRVERFYDRLSRWLGKGLSFVLLLMTLNVFYDVIMRYTFHNSSVGMQEMEWHLFSVVILFGMSVALIEEGHVRVDFLYDRYKPKNKAIINIIGTIFFLLPLALLIFFGSFDFVRDAWEIGEISEDPGGLRYRWIIKGMIPIAFGVLIFSAVGYTVKNINLYRFHKDGGSVPSTTDGGAQ</sequence>
<keyword evidence="12" id="KW-1185">Reference proteome</keyword>
<organism evidence="11 12">
    <name type="scientific">Desulfopila aestuarii DSM 18488</name>
    <dbReference type="NCBI Taxonomy" id="1121416"/>
    <lineage>
        <taxon>Bacteria</taxon>
        <taxon>Pseudomonadati</taxon>
        <taxon>Thermodesulfobacteriota</taxon>
        <taxon>Desulfobulbia</taxon>
        <taxon>Desulfobulbales</taxon>
        <taxon>Desulfocapsaceae</taxon>
        <taxon>Desulfopila</taxon>
    </lineage>
</organism>
<name>A0A1M7Y9C8_9BACT</name>
<feature type="transmembrane region" description="Helical" evidence="9">
    <location>
        <begin position="12"/>
        <end position="33"/>
    </location>
</feature>
<comment type="subcellular location">
    <subcellularLocation>
        <location evidence="1">Cell inner membrane</location>
        <topology evidence="1">Multi-pass membrane protein</topology>
    </subcellularLocation>
</comment>
<feature type="domain" description="Tripartite ATP-independent periplasmic transporters DctQ component" evidence="10">
    <location>
        <begin position="27"/>
        <end position="155"/>
    </location>
</feature>
<dbReference type="PANTHER" id="PTHR35011">
    <property type="entry name" value="2,3-DIKETO-L-GULONATE TRAP TRANSPORTER SMALL PERMEASE PROTEIN YIAM"/>
    <property type="match status" value="1"/>
</dbReference>
<feature type="transmembrane region" description="Helical" evidence="9">
    <location>
        <begin position="90"/>
        <end position="115"/>
    </location>
</feature>
<evidence type="ECO:0000313" key="12">
    <source>
        <dbReference type="Proteomes" id="UP000184603"/>
    </source>
</evidence>
<evidence type="ECO:0000256" key="7">
    <source>
        <dbReference type="ARBA" id="ARBA00023136"/>
    </source>
</evidence>
<keyword evidence="3" id="KW-1003">Cell membrane</keyword>
<dbReference type="InterPro" id="IPR007387">
    <property type="entry name" value="TRAP_DctQ"/>
</dbReference>
<dbReference type="AlphaFoldDB" id="A0A1M7Y9C8"/>
<dbReference type="EMBL" id="FRFE01000013">
    <property type="protein sequence ID" value="SHO49242.1"/>
    <property type="molecule type" value="Genomic_DNA"/>
</dbReference>
<evidence type="ECO:0000259" key="10">
    <source>
        <dbReference type="Pfam" id="PF04290"/>
    </source>
</evidence>
<reference evidence="11 12" key="1">
    <citation type="submission" date="2016-12" db="EMBL/GenBank/DDBJ databases">
        <authorList>
            <person name="Song W.-J."/>
            <person name="Kurnit D.M."/>
        </authorList>
    </citation>
    <scope>NUCLEOTIDE SEQUENCE [LARGE SCALE GENOMIC DNA]</scope>
    <source>
        <strain evidence="11 12">DSM 18488</strain>
    </source>
</reference>
<feature type="transmembrane region" description="Helical" evidence="9">
    <location>
        <begin position="135"/>
        <end position="157"/>
    </location>
</feature>
<dbReference type="PANTHER" id="PTHR35011:SF4">
    <property type="entry name" value="SLL1102 PROTEIN"/>
    <property type="match status" value="1"/>
</dbReference>
<keyword evidence="4" id="KW-0997">Cell inner membrane</keyword>
<accession>A0A1M7Y9C8</accession>
<evidence type="ECO:0000313" key="11">
    <source>
        <dbReference type="EMBL" id="SHO49242.1"/>
    </source>
</evidence>
<keyword evidence="2" id="KW-0813">Transport</keyword>
<keyword evidence="7 9" id="KW-0472">Membrane</keyword>
<dbReference type="RefSeq" id="WP_073614033.1">
    <property type="nucleotide sequence ID" value="NZ_FRFE01000013.1"/>
</dbReference>
<keyword evidence="5 9" id="KW-0812">Transmembrane</keyword>
<evidence type="ECO:0000256" key="6">
    <source>
        <dbReference type="ARBA" id="ARBA00022989"/>
    </source>
</evidence>